<keyword evidence="9" id="KW-1185">Reference proteome</keyword>
<dbReference type="Pfam" id="PF00528">
    <property type="entry name" value="BPD_transp_1"/>
    <property type="match status" value="1"/>
</dbReference>
<dbReference type="AlphaFoldDB" id="A0A0W1RFF4"/>
<dbReference type="Gene3D" id="1.10.3720.10">
    <property type="entry name" value="MetI-like"/>
    <property type="match status" value="1"/>
</dbReference>
<sequence length="243" mass="26040">MIDQITSVVGKSIILALGGYFEFFTTHLGELTRLLIEHVRIAVFTLVIAVPLGVVLGTIVSVYERAASPILWAAGIMQTIPSIAFFGLLIPVFGIGTPSVVIALVLYSQLPIVRNTYIGLTQVNQAAVEAGRGLGMSRFERLRRVQLPMALPVIMAGVRNAVVLVIGIAAIGAFIGAGGLGDYLFQGIRERNVDMIVVTTIVLSALALAFDYGLGISARLLRARNGEDVRTTRVTRLLQQVIA</sequence>
<evidence type="ECO:0000313" key="8">
    <source>
        <dbReference type="EMBL" id="KTG11380.1"/>
    </source>
</evidence>
<evidence type="ECO:0000256" key="4">
    <source>
        <dbReference type="ARBA" id="ARBA00022989"/>
    </source>
</evidence>
<dbReference type="GO" id="GO:0031460">
    <property type="term" value="P:glycine betaine transport"/>
    <property type="evidence" value="ECO:0007669"/>
    <property type="project" value="TreeGrafter"/>
</dbReference>
<dbReference type="InterPro" id="IPR051204">
    <property type="entry name" value="ABC_transp_perm/SBD"/>
</dbReference>
<feature type="transmembrane region" description="Helical" evidence="6">
    <location>
        <begin position="195"/>
        <end position="214"/>
    </location>
</feature>
<feature type="transmembrane region" description="Helical" evidence="6">
    <location>
        <begin position="12"/>
        <end position="29"/>
    </location>
</feature>
<evidence type="ECO:0000256" key="2">
    <source>
        <dbReference type="ARBA" id="ARBA00022448"/>
    </source>
</evidence>
<keyword evidence="3 6" id="KW-0812">Transmembrane</keyword>
<evidence type="ECO:0000256" key="1">
    <source>
        <dbReference type="ARBA" id="ARBA00004141"/>
    </source>
</evidence>
<evidence type="ECO:0000259" key="7">
    <source>
        <dbReference type="PROSITE" id="PS50928"/>
    </source>
</evidence>
<name>A0A0W1RFF4_9EURY</name>
<dbReference type="SUPFAM" id="SSF161098">
    <property type="entry name" value="MetI-like"/>
    <property type="match status" value="1"/>
</dbReference>
<dbReference type="EMBL" id="LOPU01000004">
    <property type="protein sequence ID" value="KTG11380.1"/>
    <property type="molecule type" value="Genomic_DNA"/>
</dbReference>
<proteinExistence type="inferred from homology"/>
<dbReference type="OrthoDB" id="198402at2157"/>
<evidence type="ECO:0000256" key="6">
    <source>
        <dbReference type="RuleBase" id="RU363032"/>
    </source>
</evidence>
<keyword evidence="4 6" id="KW-1133">Transmembrane helix</keyword>
<gene>
    <name evidence="8" type="ORF">AUR64_03755</name>
</gene>
<dbReference type="FunFam" id="1.10.3720.10:FF:000001">
    <property type="entry name" value="Glycine betaine ABC transporter, permease"/>
    <property type="match status" value="1"/>
</dbReference>
<feature type="transmembrane region" description="Helical" evidence="6">
    <location>
        <begin position="150"/>
        <end position="175"/>
    </location>
</feature>
<dbReference type="InterPro" id="IPR000515">
    <property type="entry name" value="MetI-like"/>
</dbReference>
<dbReference type="InterPro" id="IPR035906">
    <property type="entry name" value="MetI-like_sf"/>
</dbReference>
<comment type="caution">
    <text evidence="8">The sequence shown here is derived from an EMBL/GenBank/DDBJ whole genome shotgun (WGS) entry which is preliminary data.</text>
</comment>
<dbReference type="Proteomes" id="UP000054387">
    <property type="component" value="Unassembled WGS sequence"/>
</dbReference>
<protein>
    <submittedName>
        <fullName evidence="8">ABC transporter permease</fullName>
    </submittedName>
</protein>
<keyword evidence="2 6" id="KW-0813">Transport</keyword>
<feature type="transmembrane region" description="Helical" evidence="6">
    <location>
        <begin position="41"/>
        <end position="63"/>
    </location>
</feature>
<organism evidence="8 9">
    <name type="scientific">Haloprofundus marisrubri</name>
    <dbReference type="NCBI Taxonomy" id="1514971"/>
    <lineage>
        <taxon>Archaea</taxon>
        <taxon>Methanobacteriati</taxon>
        <taxon>Methanobacteriota</taxon>
        <taxon>Stenosarchaea group</taxon>
        <taxon>Halobacteria</taxon>
        <taxon>Halobacteriales</taxon>
        <taxon>Haloferacaceae</taxon>
        <taxon>Haloprofundus</taxon>
    </lineage>
</organism>
<dbReference type="PROSITE" id="PS50928">
    <property type="entry name" value="ABC_TM1"/>
    <property type="match status" value="1"/>
</dbReference>
<reference evidence="8 9" key="1">
    <citation type="submission" date="2015-12" db="EMBL/GenBank/DDBJ databases">
        <title>Haloprofundus marisrubri gen. nov., sp. nov., an extremely halophilic archaeon isolated from the Discovery deep brine-seawater interface in the Red Sea.</title>
        <authorList>
            <person name="Zhang G."/>
            <person name="Stingl U."/>
            <person name="Rashid M."/>
        </authorList>
    </citation>
    <scope>NUCLEOTIDE SEQUENCE [LARGE SCALE GENOMIC DNA]</scope>
    <source>
        <strain evidence="8 9">SB9</strain>
    </source>
</reference>
<feature type="transmembrane region" description="Helical" evidence="6">
    <location>
        <begin position="83"/>
        <end position="107"/>
    </location>
</feature>
<dbReference type="CDD" id="cd06261">
    <property type="entry name" value="TM_PBP2"/>
    <property type="match status" value="1"/>
</dbReference>
<evidence type="ECO:0000256" key="5">
    <source>
        <dbReference type="ARBA" id="ARBA00023136"/>
    </source>
</evidence>
<evidence type="ECO:0000313" key="9">
    <source>
        <dbReference type="Proteomes" id="UP000054387"/>
    </source>
</evidence>
<accession>A0A0W1RFF4</accession>
<keyword evidence="5 6" id="KW-0472">Membrane</keyword>
<dbReference type="STRING" id="1514971.AUR64_03755"/>
<dbReference type="PANTHER" id="PTHR30177">
    <property type="entry name" value="GLYCINE BETAINE/L-PROLINE TRANSPORT SYSTEM PERMEASE PROTEIN PROW"/>
    <property type="match status" value="1"/>
</dbReference>
<dbReference type="GO" id="GO:0005886">
    <property type="term" value="C:plasma membrane"/>
    <property type="evidence" value="ECO:0007669"/>
    <property type="project" value="UniProtKB-SubCell"/>
</dbReference>
<comment type="similarity">
    <text evidence="6">Belongs to the binding-protein-dependent transport system permease family.</text>
</comment>
<comment type="subcellular location">
    <subcellularLocation>
        <location evidence="6">Cell membrane</location>
        <topology evidence="6">Multi-pass membrane protein</topology>
    </subcellularLocation>
    <subcellularLocation>
        <location evidence="1">Membrane</location>
        <topology evidence="1">Multi-pass membrane protein</topology>
    </subcellularLocation>
</comment>
<dbReference type="GO" id="GO:0055085">
    <property type="term" value="P:transmembrane transport"/>
    <property type="evidence" value="ECO:0007669"/>
    <property type="project" value="InterPro"/>
</dbReference>
<dbReference type="PANTHER" id="PTHR30177:SF4">
    <property type="entry name" value="OSMOPROTECTANT IMPORT PERMEASE PROTEIN OSMW"/>
    <property type="match status" value="1"/>
</dbReference>
<evidence type="ECO:0000256" key="3">
    <source>
        <dbReference type="ARBA" id="ARBA00022692"/>
    </source>
</evidence>
<feature type="domain" description="ABC transmembrane type-1" evidence="7">
    <location>
        <begin position="35"/>
        <end position="214"/>
    </location>
</feature>